<evidence type="ECO:0000313" key="3">
    <source>
        <dbReference type="Proteomes" id="UP000037931"/>
    </source>
</evidence>
<dbReference type="PATRIC" id="fig|50340.43.peg.5647"/>
<name>A0A0M9GHW7_9PSED</name>
<reference evidence="2 3" key="1">
    <citation type="journal article" date="2015" name="PLoS ONE">
        <title>Rice-Infecting Pseudomonas Genomes Are Highly Accessorized and Harbor Multiple Putative Virulence Mechanisms to Cause Sheath Brown Rot.</title>
        <authorList>
            <person name="Quibod I.L."/>
            <person name="Grande G."/>
            <person name="Oreiro E.G."/>
            <person name="Borja F.N."/>
            <person name="Dossa G.S."/>
            <person name="Mauleon R."/>
            <person name="Cruz C.V."/>
            <person name="Oliva R."/>
        </authorList>
    </citation>
    <scope>NUCLEOTIDE SEQUENCE [LARGE SCALE GENOMIC DNA]</scope>
    <source>
        <strain evidence="2 3">IRRI 6609</strain>
    </source>
</reference>
<dbReference type="AlphaFoldDB" id="A0A0M9GHW7"/>
<proteinExistence type="predicted"/>
<gene>
    <name evidence="2" type="ORF">PF66_02276</name>
</gene>
<evidence type="ECO:0000256" key="1">
    <source>
        <dbReference type="SAM" id="MobiDB-lite"/>
    </source>
</evidence>
<evidence type="ECO:0000313" key="2">
    <source>
        <dbReference type="EMBL" id="KPA91393.1"/>
    </source>
</evidence>
<dbReference type="RefSeq" id="WP_054062717.1">
    <property type="nucleotide sequence ID" value="NZ_JSYZ01000007.1"/>
</dbReference>
<dbReference type="InterPro" id="IPR009752">
    <property type="entry name" value="Phage_Mu_GpJ"/>
</dbReference>
<protein>
    <recommendedName>
        <fullName evidence="4">Mu-like prophage protein gp36</fullName>
    </recommendedName>
</protein>
<feature type="region of interest" description="Disordered" evidence="1">
    <location>
        <begin position="133"/>
        <end position="163"/>
    </location>
</feature>
<evidence type="ECO:0008006" key="4">
    <source>
        <dbReference type="Google" id="ProtNLM"/>
    </source>
</evidence>
<accession>A0A0M9GHW7</accession>
<feature type="compositionally biased region" description="Polar residues" evidence="1">
    <location>
        <begin position="141"/>
        <end position="163"/>
    </location>
</feature>
<dbReference type="STRING" id="50340.PF66_02276"/>
<organism evidence="2 3">
    <name type="scientific">Pseudomonas asplenii</name>
    <dbReference type="NCBI Taxonomy" id="53407"/>
    <lineage>
        <taxon>Bacteria</taxon>
        <taxon>Pseudomonadati</taxon>
        <taxon>Pseudomonadota</taxon>
        <taxon>Gammaproteobacteria</taxon>
        <taxon>Pseudomonadales</taxon>
        <taxon>Pseudomonadaceae</taxon>
        <taxon>Pseudomonas</taxon>
    </lineage>
</organism>
<dbReference type="Pfam" id="PF07030">
    <property type="entry name" value="Phage_Mu_Gp36"/>
    <property type="match status" value="1"/>
</dbReference>
<dbReference type="OrthoDB" id="6886681at2"/>
<keyword evidence="3" id="KW-1185">Reference proteome</keyword>
<comment type="caution">
    <text evidence="2">The sequence shown here is derived from an EMBL/GenBank/DDBJ whole genome shotgun (WGS) entry which is preliminary data.</text>
</comment>
<dbReference type="Proteomes" id="UP000037931">
    <property type="component" value="Unassembled WGS sequence"/>
</dbReference>
<dbReference type="EMBL" id="JSYZ01000007">
    <property type="protein sequence ID" value="KPA91393.1"/>
    <property type="molecule type" value="Genomic_DNA"/>
</dbReference>
<sequence>MNLSLPSAIAIITRFGSKEMADLAVPQTHRPIDGELLEAAANGESLDDWAPEDVASAVAALARIADASGRARSEVQYYLRYRQPGQDAPDWVADDLPELTRFHLYGEKANAESAVRLRYRDIIKRLENLAAEDEKRGAAESGQSGLQISHQPRTFSRSTMRGL</sequence>